<reference evidence="3" key="2">
    <citation type="submission" date="2020-09" db="EMBL/GenBank/DDBJ databases">
        <authorList>
            <person name="Sun Q."/>
            <person name="Kim S."/>
        </authorList>
    </citation>
    <scope>NUCLEOTIDE SEQUENCE</scope>
    <source>
        <strain evidence="3">KCTC 42590</strain>
    </source>
</reference>
<name>A0A919ALK7_9PROT</name>
<comment type="caution">
    <text evidence="3">The sequence shown here is derived from an EMBL/GenBank/DDBJ whole genome shotgun (WGS) entry which is preliminary data.</text>
</comment>
<feature type="region of interest" description="Disordered" evidence="2">
    <location>
        <begin position="290"/>
        <end position="312"/>
    </location>
</feature>
<gene>
    <name evidence="3" type="primary">lpxD</name>
    <name evidence="3" type="ORF">GCM10017044_05900</name>
</gene>
<dbReference type="RefSeq" id="WP_191250056.1">
    <property type="nucleotide sequence ID" value="NZ_BNCI01000001.1"/>
</dbReference>
<protein>
    <submittedName>
        <fullName evidence="3">UDP-3-O-acylglucosamine N-acyltransferase</fullName>
    </submittedName>
</protein>
<dbReference type="PANTHER" id="PTHR43300:SF7">
    <property type="entry name" value="UDP-N-ACETYLBACILLOSAMINE N-ACETYLTRANSFERASE"/>
    <property type="match status" value="1"/>
</dbReference>
<dbReference type="InterPro" id="IPR011004">
    <property type="entry name" value="Trimer_LpxA-like_sf"/>
</dbReference>
<evidence type="ECO:0000256" key="1">
    <source>
        <dbReference type="ARBA" id="ARBA00007274"/>
    </source>
</evidence>
<dbReference type="InterPro" id="IPR001451">
    <property type="entry name" value="Hexapep"/>
</dbReference>
<feature type="compositionally biased region" description="Polar residues" evidence="2">
    <location>
        <begin position="301"/>
        <end position="312"/>
    </location>
</feature>
<reference evidence="3" key="1">
    <citation type="journal article" date="2014" name="Int. J. Syst. Evol. Microbiol.">
        <title>Complete genome sequence of Corynebacterium casei LMG S-19264T (=DSM 44701T), isolated from a smear-ripened cheese.</title>
        <authorList>
            <consortium name="US DOE Joint Genome Institute (JGI-PGF)"/>
            <person name="Walter F."/>
            <person name="Albersmeier A."/>
            <person name="Kalinowski J."/>
            <person name="Ruckert C."/>
        </authorList>
    </citation>
    <scope>NUCLEOTIDE SEQUENCE</scope>
    <source>
        <strain evidence="3">KCTC 42590</strain>
    </source>
</reference>
<organism evidence="3 4">
    <name type="scientific">Kordiimonas sediminis</name>
    <dbReference type="NCBI Taxonomy" id="1735581"/>
    <lineage>
        <taxon>Bacteria</taxon>
        <taxon>Pseudomonadati</taxon>
        <taxon>Pseudomonadota</taxon>
        <taxon>Alphaproteobacteria</taxon>
        <taxon>Kordiimonadales</taxon>
        <taxon>Kordiimonadaceae</taxon>
        <taxon>Kordiimonas</taxon>
    </lineage>
</organism>
<dbReference type="EMBL" id="BNCI01000001">
    <property type="protein sequence ID" value="GHF14622.1"/>
    <property type="molecule type" value="Genomic_DNA"/>
</dbReference>
<dbReference type="SUPFAM" id="SSF51161">
    <property type="entry name" value="Trimeric LpxA-like enzymes"/>
    <property type="match status" value="1"/>
</dbReference>
<keyword evidence="4" id="KW-1185">Reference proteome</keyword>
<accession>A0A919ALK7</accession>
<comment type="similarity">
    <text evidence="1">Belongs to the transferase hexapeptide repeat family.</text>
</comment>
<sequence length="312" mass="32713">MSDVLQAMDTMGHAYQVVGDRDDIPRVFASIRNPVANGIYFLDGITPPSEASGSLFLVRSADYDTAGGAALVVDNPQLRFYQLMRFFYASGDASSGIHPTAIVDPDAVIHPAAYIGPYCVIGRAHVGAGVNLHSHVTIFDGSVLEDGVTIEPHSTIGATGVAWAWDAETNTRVRQPQIGGVIIGAGSFLGSDVSVVRGSVNEDTVVGENCVIAHGSKIGHGCRIGNDVHMANNISIAGNVDIGDQSFLGAGSVIRPQVRMHSGTILGAGAVLASHTDEPDGVWVGVPAKRQEQKKQRLSGVPQNQGDKQIKA</sequence>
<dbReference type="InterPro" id="IPR050179">
    <property type="entry name" value="Trans_hexapeptide_repeat"/>
</dbReference>
<dbReference type="Gene3D" id="2.160.10.10">
    <property type="entry name" value="Hexapeptide repeat proteins"/>
    <property type="match status" value="1"/>
</dbReference>
<proteinExistence type="inferred from homology"/>
<evidence type="ECO:0000313" key="4">
    <source>
        <dbReference type="Proteomes" id="UP000630923"/>
    </source>
</evidence>
<dbReference type="PANTHER" id="PTHR43300">
    <property type="entry name" value="ACETYLTRANSFERASE"/>
    <property type="match status" value="1"/>
</dbReference>
<dbReference type="Proteomes" id="UP000630923">
    <property type="component" value="Unassembled WGS sequence"/>
</dbReference>
<evidence type="ECO:0000256" key="2">
    <source>
        <dbReference type="SAM" id="MobiDB-lite"/>
    </source>
</evidence>
<dbReference type="Pfam" id="PF14602">
    <property type="entry name" value="Hexapep_2"/>
    <property type="match status" value="2"/>
</dbReference>
<dbReference type="AlphaFoldDB" id="A0A919ALK7"/>
<evidence type="ECO:0000313" key="3">
    <source>
        <dbReference type="EMBL" id="GHF14622.1"/>
    </source>
</evidence>